<protein>
    <submittedName>
        <fullName evidence="2">Uncharacterized protein</fullName>
    </submittedName>
</protein>
<dbReference type="EMBL" id="LSRQ01001221">
    <property type="protein sequence ID" value="OAY78755.1"/>
    <property type="molecule type" value="Genomic_DNA"/>
</dbReference>
<accession>A0A199VPX4</accession>
<feature type="coiled-coil region" evidence="1">
    <location>
        <begin position="11"/>
        <end position="45"/>
    </location>
</feature>
<reference evidence="2 3" key="1">
    <citation type="journal article" date="2016" name="DNA Res.">
        <title>The draft genome of MD-2 pineapple using hybrid error correction of long reads.</title>
        <authorList>
            <person name="Redwan R.M."/>
            <person name="Saidin A."/>
            <person name="Kumar S.V."/>
        </authorList>
    </citation>
    <scope>NUCLEOTIDE SEQUENCE [LARGE SCALE GENOMIC DNA]</scope>
    <source>
        <strain evidence="3">cv. MD2</strain>
        <tissue evidence="2">Leaf</tissue>
    </source>
</reference>
<comment type="caution">
    <text evidence="2">The sequence shown here is derived from an EMBL/GenBank/DDBJ whole genome shotgun (WGS) entry which is preliminary data.</text>
</comment>
<keyword evidence="1" id="KW-0175">Coiled coil</keyword>
<evidence type="ECO:0000313" key="2">
    <source>
        <dbReference type="EMBL" id="OAY78755.1"/>
    </source>
</evidence>
<sequence>MDALDALLGNCSEKLAALIQDEEELAKLQRRMKRINDVLKKEEEFRSYLGVLFPVNPARQCLARFRIN</sequence>
<name>A0A199VPX4_ANACO</name>
<gene>
    <name evidence="2" type="ORF">ACMD2_08456</name>
</gene>
<evidence type="ECO:0000256" key="1">
    <source>
        <dbReference type="SAM" id="Coils"/>
    </source>
</evidence>
<proteinExistence type="predicted"/>
<evidence type="ECO:0000313" key="3">
    <source>
        <dbReference type="Proteomes" id="UP000092600"/>
    </source>
</evidence>
<dbReference type="Proteomes" id="UP000092600">
    <property type="component" value="Unassembled WGS sequence"/>
</dbReference>
<organism evidence="2 3">
    <name type="scientific">Ananas comosus</name>
    <name type="common">Pineapple</name>
    <name type="synonym">Ananas ananas</name>
    <dbReference type="NCBI Taxonomy" id="4615"/>
    <lineage>
        <taxon>Eukaryota</taxon>
        <taxon>Viridiplantae</taxon>
        <taxon>Streptophyta</taxon>
        <taxon>Embryophyta</taxon>
        <taxon>Tracheophyta</taxon>
        <taxon>Spermatophyta</taxon>
        <taxon>Magnoliopsida</taxon>
        <taxon>Liliopsida</taxon>
        <taxon>Poales</taxon>
        <taxon>Bromeliaceae</taxon>
        <taxon>Bromelioideae</taxon>
        <taxon>Ananas</taxon>
    </lineage>
</organism>
<dbReference type="AlphaFoldDB" id="A0A199VPX4"/>